<organism evidence="2 3">
    <name type="scientific">Aspergillus ellipticus CBS 707.79</name>
    <dbReference type="NCBI Taxonomy" id="1448320"/>
    <lineage>
        <taxon>Eukaryota</taxon>
        <taxon>Fungi</taxon>
        <taxon>Dikarya</taxon>
        <taxon>Ascomycota</taxon>
        <taxon>Pezizomycotina</taxon>
        <taxon>Eurotiomycetes</taxon>
        <taxon>Eurotiomycetidae</taxon>
        <taxon>Eurotiales</taxon>
        <taxon>Aspergillaceae</taxon>
        <taxon>Aspergillus</taxon>
        <taxon>Aspergillus subgen. Circumdati</taxon>
    </lineage>
</organism>
<evidence type="ECO:0000256" key="1">
    <source>
        <dbReference type="SAM" id="MobiDB-lite"/>
    </source>
</evidence>
<sequence length="429" mass="48388">MTVPKRLVAAGKAARQATRLPSDTPMHVLSFMSMLTRSKIPVQLKGWHDWPSWFEHVKTIAKAKNLWDYIDPDKTITPKQSLLFAPDTSQDQPATGLPALHSDMTMNEINRAVANPAIQAQMMNKGISLLDAAIIASVSKRRLYHHNLVAISGPRLKLKALRDQYQPTSDLWESVKWKDVKQVSVRDNKPRRRGIGAAGRRPRPDVYLLCDQFQADTGTGEHIWWEDLIEESDSGKGVSTGWKGVVERGTEPDELDPTKDWCLETLNPFDLPPDSFPKLSPARLVGPKHYRHCLCGVKHTHAKCPYLLKSKRPEGWSANPAITKRFELVRQASPAIRQTQDAAIEESGEENPFEPSPPVPSPRCICGAQHSFRECPYLIEVKRADGWVPDPVITETFHAVKKFSPYIEQKMEVAVQQSWEGGPRPNRQR</sequence>
<protein>
    <submittedName>
        <fullName evidence="2">Uncharacterized protein</fullName>
    </submittedName>
</protein>
<evidence type="ECO:0000313" key="3">
    <source>
        <dbReference type="Proteomes" id="UP000247810"/>
    </source>
</evidence>
<feature type="region of interest" description="Disordered" evidence="1">
    <location>
        <begin position="340"/>
        <end position="360"/>
    </location>
</feature>
<feature type="compositionally biased region" description="Acidic residues" evidence="1">
    <location>
        <begin position="343"/>
        <end position="352"/>
    </location>
</feature>
<dbReference type="STRING" id="1448320.A0A319DVS3"/>
<accession>A0A319DVS3</accession>
<gene>
    <name evidence="2" type="ORF">BO71DRAFT_400670</name>
</gene>
<reference evidence="2 3" key="1">
    <citation type="submission" date="2018-02" db="EMBL/GenBank/DDBJ databases">
        <title>The genomes of Aspergillus section Nigri reveals drivers in fungal speciation.</title>
        <authorList>
            <consortium name="DOE Joint Genome Institute"/>
            <person name="Vesth T.C."/>
            <person name="Nybo J."/>
            <person name="Theobald S."/>
            <person name="Brandl J."/>
            <person name="Frisvad J.C."/>
            <person name="Nielsen K.F."/>
            <person name="Lyhne E.K."/>
            <person name="Kogle M.E."/>
            <person name="Kuo A."/>
            <person name="Riley R."/>
            <person name="Clum A."/>
            <person name="Nolan M."/>
            <person name="Lipzen A."/>
            <person name="Salamov A."/>
            <person name="Henrissat B."/>
            <person name="Wiebenga A."/>
            <person name="De vries R.P."/>
            <person name="Grigoriev I.V."/>
            <person name="Mortensen U.H."/>
            <person name="Andersen M.R."/>
            <person name="Baker S.E."/>
        </authorList>
    </citation>
    <scope>NUCLEOTIDE SEQUENCE [LARGE SCALE GENOMIC DNA]</scope>
    <source>
        <strain evidence="2 3">CBS 707.79</strain>
    </source>
</reference>
<dbReference type="Proteomes" id="UP000247810">
    <property type="component" value="Unassembled WGS sequence"/>
</dbReference>
<evidence type="ECO:0000313" key="2">
    <source>
        <dbReference type="EMBL" id="PYH92258.1"/>
    </source>
</evidence>
<dbReference type="OrthoDB" id="4961108at2759"/>
<keyword evidence="3" id="KW-1185">Reference proteome</keyword>
<proteinExistence type="predicted"/>
<dbReference type="VEuPathDB" id="FungiDB:BO71DRAFT_400670"/>
<name>A0A319DVS3_9EURO</name>
<dbReference type="EMBL" id="KZ825921">
    <property type="protein sequence ID" value="PYH92258.1"/>
    <property type="molecule type" value="Genomic_DNA"/>
</dbReference>
<dbReference type="AlphaFoldDB" id="A0A319DVS3"/>